<dbReference type="SMART" id="SM00066">
    <property type="entry name" value="GAL4"/>
    <property type="match status" value="1"/>
</dbReference>
<sequence>MGIMRNRLRPRAHVTNACTNCKHRRKKCSGTFPCSNCKKRKLECVFIKSNERRGRKPRPRASSSNKDELNYLNRDLSTLSSLSTLITPQASTNASWDGLQTDITNTTTYDELSHSGFPIVPLTEPNQAIPANNDYSISFTPISFTLDQAVSTNNISYYSTSNQIISLNDVHVTNELFHEYQFHDFLLPETCEHDITNDPISSISQIDSLHLETCNHNFMNGSVSIYETDTIYSQQPTLQPDPLQLDSFTNDPCGLNSLTLQSELLEQTHTHM</sequence>
<evidence type="ECO:0000313" key="3">
    <source>
        <dbReference type="Proteomes" id="UP000789405"/>
    </source>
</evidence>
<dbReference type="GO" id="GO:0000981">
    <property type="term" value="F:DNA-binding transcription factor activity, RNA polymerase II-specific"/>
    <property type="evidence" value="ECO:0007669"/>
    <property type="project" value="InterPro"/>
</dbReference>
<accession>A0A9N9CT64</accession>
<proteinExistence type="predicted"/>
<comment type="caution">
    <text evidence="2">The sequence shown here is derived from an EMBL/GenBank/DDBJ whole genome shotgun (WGS) entry which is preliminary data.</text>
</comment>
<keyword evidence="3" id="KW-1185">Reference proteome</keyword>
<evidence type="ECO:0000259" key="1">
    <source>
        <dbReference type="PROSITE" id="PS50048"/>
    </source>
</evidence>
<dbReference type="InterPro" id="IPR036864">
    <property type="entry name" value="Zn2-C6_fun-type_DNA-bd_sf"/>
</dbReference>
<dbReference type="Proteomes" id="UP000789405">
    <property type="component" value="Unassembled WGS sequence"/>
</dbReference>
<dbReference type="CDD" id="cd00067">
    <property type="entry name" value="GAL4"/>
    <property type="match status" value="1"/>
</dbReference>
<dbReference type="Gene3D" id="4.10.240.10">
    <property type="entry name" value="Zn(2)-C6 fungal-type DNA-binding domain"/>
    <property type="match status" value="1"/>
</dbReference>
<dbReference type="OrthoDB" id="3362851at2759"/>
<dbReference type="GO" id="GO:0008270">
    <property type="term" value="F:zinc ion binding"/>
    <property type="evidence" value="ECO:0007669"/>
    <property type="project" value="InterPro"/>
</dbReference>
<dbReference type="AlphaFoldDB" id="A0A9N9CT64"/>
<dbReference type="InterPro" id="IPR001138">
    <property type="entry name" value="Zn2Cys6_DnaBD"/>
</dbReference>
<name>A0A9N9CT64_9GLOM</name>
<dbReference type="PROSITE" id="PS50048">
    <property type="entry name" value="ZN2_CY6_FUNGAL_2"/>
    <property type="match status" value="1"/>
</dbReference>
<protein>
    <submittedName>
        <fullName evidence="2">6504_t:CDS:1</fullName>
    </submittedName>
</protein>
<evidence type="ECO:0000313" key="2">
    <source>
        <dbReference type="EMBL" id="CAG8611924.1"/>
    </source>
</evidence>
<dbReference type="SUPFAM" id="SSF57701">
    <property type="entry name" value="Zn2/Cys6 DNA-binding domain"/>
    <property type="match status" value="1"/>
</dbReference>
<dbReference type="EMBL" id="CAJVPY010004167">
    <property type="protein sequence ID" value="CAG8611924.1"/>
    <property type="molecule type" value="Genomic_DNA"/>
</dbReference>
<organism evidence="2 3">
    <name type="scientific">Dentiscutata erythropus</name>
    <dbReference type="NCBI Taxonomy" id="1348616"/>
    <lineage>
        <taxon>Eukaryota</taxon>
        <taxon>Fungi</taxon>
        <taxon>Fungi incertae sedis</taxon>
        <taxon>Mucoromycota</taxon>
        <taxon>Glomeromycotina</taxon>
        <taxon>Glomeromycetes</taxon>
        <taxon>Diversisporales</taxon>
        <taxon>Gigasporaceae</taxon>
        <taxon>Dentiscutata</taxon>
    </lineage>
</organism>
<gene>
    <name evidence="2" type="ORF">DERYTH_LOCUS8183</name>
</gene>
<feature type="domain" description="Zn(2)-C6 fungal-type" evidence="1">
    <location>
        <begin position="17"/>
        <end position="46"/>
    </location>
</feature>
<dbReference type="PROSITE" id="PS00463">
    <property type="entry name" value="ZN2_CY6_FUNGAL_1"/>
    <property type="match status" value="1"/>
</dbReference>
<reference evidence="2" key="1">
    <citation type="submission" date="2021-06" db="EMBL/GenBank/DDBJ databases">
        <authorList>
            <person name="Kallberg Y."/>
            <person name="Tangrot J."/>
            <person name="Rosling A."/>
        </authorList>
    </citation>
    <scope>NUCLEOTIDE SEQUENCE</scope>
    <source>
        <strain evidence="2">MA453B</strain>
    </source>
</reference>
<dbReference type="PANTHER" id="PTHR47431:SF1">
    <property type="entry name" value="ZN(II)2CYS6 TRANSCRIPTION FACTOR (EUROFUNG)"/>
    <property type="match status" value="1"/>
</dbReference>
<dbReference type="Pfam" id="PF00172">
    <property type="entry name" value="Zn_clus"/>
    <property type="match status" value="1"/>
</dbReference>
<dbReference type="PANTHER" id="PTHR47431">
    <property type="entry name" value="ZN(II)2CYS6 TRANSCRIPTION FACTOR (EUROFUNG)-RELATED"/>
    <property type="match status" value="1"/>
</dbReference>